<dbReference type="InterPro" id="IPR037363">
    <property type="entry name" value="Sec13/Seh1_fam"/>
</dbReference>
<dbReference type="PROSITE" id="PS50294">
    <property type="entry name" value="WD_REPEATS_REGION"/>
    <property type="match status" value="1"/>
</dbReference>
<evidence type="ECO:0000256" key="4">
    <source>
        <dbReference type="ARBA" id="ARBA00022574"/>
    </source>
</evidence>
<dbReference type="PANTHER" id="PTHR11024:SF3">
    <property type="entry name" value="NUCLEOPORIN SEH1"/>
    <property type="match status" value="1"/>
</dbReference>
<evidence type="ECO:0000256" key="5">
    <source>
        <dbReference type="ARBA" id="ARBA00022737"/>
    </source>
</evidence>
<protein>
    <recommendedName>
        <fullName evidence="11">Anaphase-promoting complex subunit 4 WD40 domain-containing protein</fullName>
    </recommendedName>
</protein>
<keyword evidence="10" id="KW-1185">Reference proteome</keyword>
<evidence type="ECO:0000256" key="3">
    <source>
        <dbReference type="ARBA" id="ARBA00022448"/>
    </source>
</evidence>
<keyword evidence="4 8" id="KW-0853">WD repeat</keyword>
<gene>
    <name evidence="9" type="ORF">DM860_005358</name>
</gene>
<proteinExistence type="inferred from homology"/>
<evidence type="ECO:0000256" key="7">
    <source>
        <dbReference type="ARBA" id="ARBA00023242"/>
    </source>
</evidence>
<dbReference type="Pfam" id="PF00400">
    <property type="entry name" value="WD40"/>
    <property type="match status" value="2"/>
</dbReference>
<dbReference type="GO" id="GO:0035859">
    <property type="term" value="C:Seh1-associated complex"/>
    <property type="evidence" value="ECO:0007669"/>
    <property type="project" value="TreeGrafter"/>
</dbReference>
<dbReference type="InterPro" id="IPR015943">
    <property type="entry name" value="WD40/YVTN_repeat-like_dom_sf"/>
</dbReference>
<keyword evidence="5" id="KW-0677">Repeat</keyword>
<evidence type="ECO:0000313" key="9">
    <source>
        <dbReference type="EMBL" id="RAL51002.1"/>
    </source>
</evidence>
<comment type="similarity">
    <text evidence="2">Belongs to the WD repeat SEC13 family.</text>
</comment>
<dbReference type="PANTHER" id="PTHR11024">
    <property type="entry name" value="NUCLEAR PORE COMPLEX PROTEIN SEC13 / SEH1 FAMILY MEMBER"/>
    <property type="match status" value="1"/>
</dbReference>
<dbReference type="GO" id="GO:0034198">
    <property type="term" value="P:cellular response to amino acid starvation"/>
    <property type="evidence" value="ECO:0007669"/>
    <property type="project" value="TreeGrafter"/>
</dbReference>
<dbReference type="Gene3D" id="2.130.10.10">
    <property type="entry name" value="YVTN repeat-like/Quinoprotein amine dehydrogenase"/>
    <property type="match status" value="1"/>
</dbReference>
<organism evidence="9 10">
    <name type="scientific">Cuscuta australis</name>
    <dbReference type="NCBI Taxonomy" id="267555"/>
    <lineage>
        <taxon>Eukaryota</taxon>
        <taxon>Viridiplantae</taxon>
        <taxon>Streptophyta</taxon>
        <taxon>Embryophyta</taxon>
        <taxon>Tracheophyta</taxon>
        <taxon>Spermatophyta</taxon>
        <taxon>Magnoliopsida</taxon>
        <taxon>eudicotyledons</taxon>
        <taxon>Gunneridae</taxon>
        <taxon>Pentapetalae</taxon>
        <taxon>asterids</taxon>
        <taxon>lamiids</taxon>
        <taxon>Solanales</taxon>
        <taxon>Convolvulaceae</taxon>
        <taxon>Cuscuteae</taxon>
        <taxon>Cuscuta</taxon>
        <taxon>Cuscuta subgen. Grammica</taxon>
        <taxon>Cuscuta sect. Cleistogrammica</taxon>
    </lineage>
</organism>
<dbReference type="SUPFAM" id="SSF50978">
    <property type="entry name" value="WD40 repeat-like"/>
    <property type="match status" value="1"/>
</dbReference>
<evidence type="ECO:0000256" key="2">
    <source>
        <dbReference type="ARBA" id="ARBA00010102"/>
    </source>
</evidence>
<keyword evidence="6" id="KW-0653">Protein transport</keyword>
<evidence type="ECO:0000313" key="10">
    <source>
        <dbReference type="Proteomes" id="UP000249390"/>
    </source>
</evidence>
<dbReference type="GO" id="GO:0015031">
    <property type="term" value="P:protein transport"/>
    <property type="evidence" value="ECO:0007669"/>
    <property type="project" value="UniProtKB-KW"/>
</dbReference>
<dbReference type="PROSITE" id="PS50082">
    <property type="entry name" value="WD_REPEATS_2"/>
    <property type="match status" value="1"/>
</dbReference>
<dbReference type="GO" id="GO:1904263">
    <property type="term" value="P:positive regulation of TORC1 signaling"/>
    <property type="evidence" value="ECO:0007669"/>
    <property type="project" value="TreeGrafter"/>
</dbReference>
<dbReference type="GO" id="GO:0005198">
    <property type="term" value="F:structural molecule activity"/>
    <property type="evidence" value="ECO:0007669"/>
    <property type="project" value="InterPro"/>
</dbReference>
<evidence type="ECO:0008006" key="11">
    <source>
        <dbReference type="Google" id="ProtNLM"/>
    </source>
</evidence>
<keyword evidence="7" id="KW-0539">Nucleus</keyword>
<dbReference type="Proteomes" id="UP000249390">
    <property type="component" value="Unassembled WGS sequence"/>
</dbReference>
<evidence type="ECO:0000256" key="6">
    <source>
        <dbReference type="ARBA" id="ARBA00022927"/>
    </source>
</evidence>
<dbReference type="EMBL" id="NQVE01000054">
    <property type="protein sequence ID" value="RAL51002.1"/>
    <property type="molecule type" value="Genomic_DNA"/>
</dbReference>
<dbReference type="InterPro" id="IPR036322">
    <property type="entry name" value="WD40_repeat_dom_sf"/>
</dbReference>
<sequence>MEKAIATLYEGTTCSAWNYSGQRLAAGSIDGTLAIYDSTDPDSSVFNRSSKVEVHETGLVKVVWVPPEYGDGVACISDDGALSLWEELSEDSETVQWVLCKSFDRNSSRVLDIQFGVSLNNLKLVVAYSDGHVKIFELLDPLNLKSWQIQAEFQNAIDSISKFGKCLCVSASIAWNPSKGETQQSSFVLGFNSDTPQLNSSKVWEFDQDHQRWLPVAELALPSDKGDQVFAIAWAPNIGRPYEVIAASTCNGIAIWHVGSEPDPDGRLTIERVALLSSHDNEVWQLEWDMSGMTLATTGSDGLVRLWQSNLDGVWRQKAIFDPTAS</sequence>
<accession>A0A328DZ53</accession>
<reference evidence="9 10" key="1">
    <citation type="submission" date="2018-06" db="EMBL/GenBank/DDBJ databases">
        <title>The Genome of Cuscuta australis (Dodder) Provides Insight into the Evolution of Plant Parasitism.</title>
        <authorList>
            <person name="Liu H."/>
        </authorList>
    </citation>
    <scope>NUCLEOTIDE SEQUENCE [LARGE SCALE GENOMIC DNA]</scope>
    <source>
        <strain evidence="10">cv. Yunnan</strain>
        <tissue evidence="9">Vines</tissue>
    </source>
</reference>
<dbReference type="SMART" id="SM00320">
    <property type="entry name" value="WD40"/>
    <property type="match status" value="5"/>
</dbReference>
<comment type="caution">
    <text evidence="9">The sequence shown here is derived from an EMBL/GenBank/DDBJ whole genome shotgun (WGS) entry which is preliminary data.</text>
</comment>
<comment type="subcellular location">
    <subcellularLocation>
        <location evidence="1">Nucleus envelope</location>
    </subcellularLocation>
</comment>
<dbReference type="InterPro" id="IPR001680">
    <property type="entry name" value="WD40_rpt"/>
</dbReference>
<feature type="repeat" description="WD" evidence="8">
    <location>
        <begin position="276"/>
        <end position="308"/>
    </location>
</feature>
<evidence type="ECO:0000256" key="1">
    <source>
        <dbReference type="ARBA" id="ARBA00004259"/>
    </source>
</evidence>
<dbReference type="AlphaFoldDB" id="A0A328DZ53"/>
<evidence type="ECO:0000256" key="8">
    <source>
        <dbReference type="PROSITE-ProRule" id="PRU00221"/>
    </source>
</evidence>
<name>A0A328DZ53_9ASTE</name>
<keyword evidence="3" id="KW-0813">Transport</keyword>
<dbReference type="GO" id="GO:0031080">
    <property type="term" value="C:nuclear pore outer ring"/>
    <property type="evidence" value="ECO:0007669"/>
    <property type="project" value="TreeGrafter"/>
</dbReference>